<feature type="transmembrane region" description="Helical" evidence="1">
    <location>
        <begin position="360"/>
        <end position="383"/>
    </location>
</feature>
<dbReference type="GO" id="GO:0016020">
    <property type="term" value="C:membrane"/>
    <property type="evidence" value="ECO:0007669"/>
    <property type="project" value="InterPro"/>
</dbReference>
<dbReference type="AlphaFoldDB" id="A0A532V6T0"/>
<organism evidence="2 3">
    <name type="scientific">candidate division TA06 bacterium B3_TA06</name>
    <dbReference type="NCBI Taxonomy" id="2012487"/>
    <lineage>
        <taxon>Bacteria</taxon>
        <taxon>Bacteria division TA06</taxon>
    </lineage>
</organism>
<dbReference type="Proteomes" id="UP000317778">
    <property type="component" value="Unassembled WGS sequence"/>
</dbReference>
<keyword evidence="1" id="KW-0472">Membrane</keyword>
<dbReference type="PANTHER" id="PTHR36178">
    <property type="entry name" value="SLR0625 PROTEIN"/>
    <property type="match status" value="1"/>
</dbReference>
<keyword evidence="1" id="KW-0812">Transmembrane</keyword>
<feature type="transmembrane region" description="Helical" evidence="1">
    <location>
        <begin position="257"/>
        <end position="278"/>
    </location>
</feature>
<dbReference type="GO" id="GO:0015813">
    <property type="term" value="P:L-glutamate transmembrane transport"/>
    <property type="evidence" value="ECO:0007669"/>
    <property type="project" value="InterPro"/>
</dbReference>
<feature type="transmembrane region" description="Helical" evidence="1">
    <location>
        <begin position="428"/>
        <end position="448"/>
    </location>
</feature>
<feature type="transmembrane region" description="Helical" evidence="1">
    <location>
        <begin position="6"/>
        <end position="24"/>
    </location>
</feature>
<evidence type="ECO:0000313" key="2">
    <source>
        <dbReference type="EMBL" id="TKJ42852.1"/>
    </source>
</evidence>
<dbReference type="PANTHER" id="PTHR36178:SF1">
    <property type="entry name" value="SODIUM_GLUTAMATE SYMPORTER"/>
    <property type="match status" value="1"/>
</dbReference>
<gene>
    <name evidence="2" type="ORF">CEE36_06190</name>
</gene>
<dbReference type="InterPro" id="IPR004445">
    <property type="entry name" value="GltS"/>
</dbReference>
<keyword evidence="1" id="KW-1133">Transmembrane helix</keyword>
<feature type="transmembrane region" description="Helical" evidence="1">
    <location>
        <begin position="77"/>
        <end position="96"/>
    </location>
</feature>
<dbReference type="GO" id="GO:0015501">
    <property type="term" value="F:glutamate:sodium symporter activity"/>
    <property type="evidence" value="ECO:0007669"/>
    <property type="project" value="InterPro"/>
</dbReference>
<accession>A0A532V6T0</accession>
<feature type="transmembrane region" description="Helical" evidence="1">
    <location>
        <begin position="331"/>
        <end position="354"/>
    </location>
</feature>
<feature type="transmembrane region" description="Helical" evidence="1">
    <location>
        <begin position="188"/>
        <end position="210"/>
    </location>
</feature>
<feature type="transmembrane region" description="Helical" evidence="1">
    <location>
        <begin position="36"/>
        <end position="57"/>
    </location>
</feature>
<sequence length="505" mass="55025">MLEPWSLIVDLALLGVFLLIAVVIRRFVSFIRKFRIPDAIIAGFIGLIVGPSVLNILPKITRIHGDFTEVITPLQSGTLLTLIYHLMGIAFIALALKSSEGKGRTRSAVSGGFYMVASYAIQGFIGLAVTLILMLTIFPDLFPSFGFLLPFGFGQGPGLASQMGKLWSDIMVPGTATSAFPNGASVGLSFSTIGFLWACIVGVPLMNILIRRRRRRGEPEPGFGKPPPPQPGAHFLIEKERDYSGMARSIDKATTQLMLIGGIYIVLLLGLEGLTWLLNTLVPGKLSANMLKLFWGFHFGFGALIGTLVGKFVRKMEDKGWVKGGKGTNNYLLQHIGGTAIDFMIAASIAAINVRVLGPYIVPILIVTTIGGVVTIGYIWFFVRRVWPKTFVEHFVTFFGTHTGTLATGMALLRGVDPQFRTSAASDAIYGSGIGLLMGIPLIAMASLPATGYELGNPNYYWITLLLIIGYLAVILFIWFNPWTFKFLTKHTRGSEEKEATPSQK</sequence>
<reference evidence="2 3" key="1">
    <citation type="submission" date="2017-06" db="EMBL/GenBank/DDBJ databases">
        <title>Novel microbial phyla capable of carbon fixation and sulfur reduction in deep-sea sediments.</title>
        <authorList>
            <person name="Huang J."/>
            <person name="Baker B."/>
            <person name="Wang Y."/>
        </authorList>
    </citation>
    <scope>NUCLEOTIDE SEQUENCE [LARGE SCALE GENOMIC DNA]</scope>
    <source>
        <strain evidence="2">B3_TA06</strain>
    </source>
</reference>
<evidence type="ECO:0000256" key="1">
    <source>
        <dbReference type="SAM" id="Phobius"/>
    </source>
</evidence>
<comment type="caution">
    <text evidence="2">The sequence shown here is derived from an EMBL/GenBank/DDBJ whole genome shotgun (WGS) entry which is preliminary data.</text>
</comment>
<evidence type="ECO:0000313" key="3">
    <source>
        <dbReference type="Proteomes" id="UP000317778"/>
    </source>
</evidence>
<proteinExistence type="predicted"/>
<dbReference type="EMBL" id="NJBO01000008">
    <property type="protein sequence ID" value="TKJ42852.1"/>
    <property type="molecule type" value="Genomic_DNA"/>
</dbReference>
<feature type="transmembrane region" description="Helical" evidence="1">
    <location>
        <begin position="460"/>
        <end position="480"/>
    </location>
</feature>
<name>A0A532V6T0_UNCT6</name>
<feature type="transmembrane region" description="Helical" evidence="1">
    <location>
        <begin position="116"/>
        <end position="138"/>
    </location>
</feature>
<protein>
    <submittedName>
        <fullName evidence="2">Sodium:glutamate symporter</fullName>
    </submittedName>
</protein>
<feature type="transmembrane region" description="Helical" evidence="1">
    <location>
        <begin position="290"/>
        <end position="310"/>
    </location>
</feature>